<dbReference type="AlphaFoldDB" id="A0A177AW96"/>
<comment type="caution">
    <text evidence="1">The sequence shown here is derived from an EMBL/GenBank/DDBJ whole genome shotgun (WGS) entry which is preliminary data.</text>
</comment>
<name>A0A177AW96_9BILA</name>
<keyword evidence="2" id="KW-1185">Reference proteome</keyword>
<accession>A0A177AW96</accession>
<sequence>MQNSTLVSEVGKPQALLLPSGQLSMDITEWIETFKNFVIIHWDDVTKIKKIA</sequence>
<organism evidence="1 2">
    <name type="scientific">Intoshia linei</name>
    <dbReference type="NCBI Taxonomy" id="1819745"/>
    <lineage>
        <taxon>Eukaryota</taxon>
        <taxon>Metazoa</taxon>
        <taxon>Spiralia</taxon>
        <taxon>Lophotrochozoa</taxon>
        <taxon>Mesozoa</taxon>
        <taxon>Orthonectida</taxon>
        <taxon>Rhopaluridae</taxon>
        <taxon>Intoshia</taxon>
    </lineage>
</organism>
<reference evidence="1 2" key="1">
    <citation type="submission" date="2016-04" db="EMBL/GenBank/DDBJ databases">
        <title>The genome of Intoshia linei affirms orthonectids as highly simplified spiralians.</title>
        <authorList>
            <person name="Mikhailov K.V."/>
            <person name="Slusarev G.S."/>
            <person name="Nikitin M.A."/>
            <person name="Logacheva M.D."/>
            <person name="Penin A."/>
            <person name="Aleoshin V."/>
            <person name="Panchin Y.V."/>
        </authorList>
    </citation>
    <scope>NUCLEOTIDE SEQUENCE [LARGE SCALE GENOMIC DNA]</scope>
    <source>
        <strain evidence="1">Intl2013</strain>
        <tissue evidence="1">Whole animal</tissue>
    </source>
</reference>
<gene>
    <name evidence="1" type="ORF">A3Q56_06164</name>
</gene>
<evidence type="ECO:0000313" key="2">
    <source>
        <dbReference type="Proteomes" id="UP000078046"/>
    </source>
</evidence>
<evidence type="ECO:0000313" key="1">
    <source>
        <dbReference type="EMBL" id="OAF66110.1"/>
    </source>
</evidence>
<proteinExistence type="predicted"/>
<dbReference type="EMBL" id="LWCA01001033">
    <property type="protein sequence ID" value="OAF66110.1"/>
    <property type="molecule type" value="Genomic_DNA"/>
</dbReference>
<dbReference type="Proteomes" id="UP000078046">
    <property type="component" value="Unassembled WGS sequence"/>
</dbReference>
<feature type="non-terminal residue" evidence="1">
    <location>
        <position position="52"/>
    </location>
</feature>
<protein>
    <submittedName>
        <fullName evidence="1">Uncharacterized protein</fullName>
    </submittedName>
</protein>